<dbReference type="Proteomes" id="UP000530424">
    <property type="component" value="Unassembled WGS sequence"/>
</dbReference>
<feature type="chain" id="PRO_5038875669" description="DUF3558 domain-containing protein" evidence="1">
    <location>
        <begin position="27"/>
        <end position="211"/>
    </location>
</feature>
<dbReference type="EMBL" id="JACCFP010000001">
    <property type="protein sequence ID" value="NYJ00343.1"/>
    <property type="molecule type" value="Genomic_DNA"/>
</dbReference>
<keyword evidence="3" id="KW-1185">Reference proteome</keyword>
<accession>A0A853C1W4</accession>
<reference evidence="2 3" key="1">
    <citation type="submission" date="2020-07" db="EMBL/GenBank/DDBJ databases">
        <title>Sequencing the genomes of 1000 actinobacteria strains.</title>
        <authorList>
            <person name="Klenk H.-P."/>
        </authorList>
    </citation>
    <scope>NUCLEOTIDE SEQUENCE [LARGE SCALE GENOMIC DNA]</scope>
    <source>
        <strain evidence="2 3">DSM 103833</strain>
    </source>
</reference>
<evidence type="ECO:0000313" key="2">
    <source>
        <dbReference type="EMBL" id="NYJ00343.1"/>
    </source>
</evidence>
<feature type="signal peptide" evidence="1">
    <location>
        <begin position="1"/>
        <end position="26"/>
    </location>
</feature>
<keyword evidence="1" id="KW-0732">Signal</keyword>
<name>A0A853C1W4_9ACTN</name>
<evidence type="ECO:0000256" key="1">
    <source>
        <dbReference type="SAM" id="SignalP"/>
    </source>
</evidence>
<evidence type="ECO:0008006" key="4">
    <source>
        <dbReference type="Google" id="ProtNLM"/>
    </source>
</evidence>
<proteinExistence type="predicted"/>
<evidence type="ECO:0000313" key="3">
    <source>
        <dbReference type="Proteomes" id="UP000530424"/>
    </source>
</evidence>
<dbReference type="AlphaFoldDB" id="A0A853C1W4"/>
<comment type="caution">
    <text evidence="2">The sequence shown here is derived from an EMBL/GenBank/DDBJ whole genome shotgun (WGS) entry which is preliminary data.</text>
</comment>
<organism evidence="2 3">
    <name type="scientific">Nocardioides thalensis</name>
    <dbReference type="NCBI Taxonomy" id="1914755"/>
    <lineage>
        <taxon>Bacteria</taxon>
        <taxon>Bacillati</taxon>
        <taxon>Actinomycetota</taxon>
        <taxon>Actinomycetes</taxon>
        <taxon>Propionibacteriales</taxon>
        <taxon>Nocardioidaceae</taxon>
        <taxon>Nocardioides</taxon>
    </lineage>
</organism>
<gene>
    <name evidence="2" type="ORF">HNR19_001041</name>
</gene>
<dbReference type="RefSeq" id="WP_179666947.1">
    <property type="nucleotide sequence ID" value="NZ_JACCFP010000001.1"/>
</dbReference>
<sequence length="211" mass="22100">MPVAVRAIFIAILLTALPLAAGVWVAGDETDDTPTGPAPYDSTALKDYDTSTVSITRAGFCERVAPEAVSEALGAEATDEESYGNGDPTELVPKEVDVAHEYGCTYVAADGAEARAWVFAPPVTADRAGELVRAAEETAGCEKQPGSEAYGAPSVTLVCDDRQRRIATYRGLFGDAWLSCSLGLPGRPGDRELLDRTGRWCVAAAEAASAT</sequence>
<protein>
    <recommendedName>
        <fullName evidence="4">DUF3558 domain-containing protein</fullName>
    </recommendedName>
</protein>